<dbReference type="EMBL" id="CP131062">
    <property type="protein sequence ID" value="WNY28458.1"/>
    <property type="molecule type" value="Genomic_DNA"/>
</dbReference>
<sequence>MKPIIFAAFIFILILLCLPIGAAAELSVGSGQDYDTLEDAVQGAASGDTIIVMENLTMTKRAYISDKHLIIQGADSSITITRGANFNPAQDNVRSTFNPGMLEVAISDPSRPELSSSVTLKNITLDDANNPDRAVMTIMEPGGASKYPSDWNQRIYDSVLSAYAEQTTIVLGEGAQIVNPGGLSAIHITNGAKCIVEENSIIKTDSSFSQDLILMYNNADLTFNATLTEITAKNIINATNHAGSGGEFNIQFNGEVSGPDIHVTKVITALNKGEIHFTGTISDIDDVMDGIQVHNGGYLNFTGTISGLTKSQSALNITAASVGSTLDFYGVVDGCNFNAKTNDGSAIRGYPKAQITMYEGSKVSNNTNCFAGAIYLRTNCVIDIYGEISNNTCTNDSSGGVYLIGSSTATLYGSGKIIENKVTTAFKASGGGVFVNDESKFIMEGGLISGNKATGTYTASKEGIVIPNLVTGVVYGGGGVAVCKDGQFIMNGGTIENNEAVVGGGVWISGRERANNGSSFIFNGGTIQNNKATGIGSNSNIHYGHDIAIFASNNAPSSKDSGHYVFIGENAVIGDKLVGVSQTNKSNTSNIIGFKQAVYFDSDKNRDLWLGTLKPSLETDIVADASVSADLSGYVNANSSLWAASTKTSGTVGMTTSLSNMNEDINVNEYAVVIAALDSGLNIQDTELVRPIRDADVLSFEIPVTGSASSYGIVLLKKVKTEPLDLTISYEGSGEFYFKDYPTDTTITLNSGDPAIEIVAEAADNWSLKSVTLTAGDGSTFTKTVVGGITDVDYCELASGSNTIHAVFEFSGGGNPTPNPGGSGTGGVTMTEESSSVSGNSGFEEPITPEGEKPDIEGIAPPTVILLFVMAIAVFLFVYRNEE</sequence>
<feature type="region of interest" description="Disordered" evidence="1">
    <location>
        <begin position="812"/>
        <end position="854"/>
    </location>
</feature>
<protein>
    <submittedName>
        <fullName evidence="3">Uncharacterized protein</fullName>
    </submittedName>
</protein>
<dbReference type="RefSeq" id="WP_316559996.1">
    <property type="nucleotide sequence ID" value="NZ_CP131062.1"/>
</dbReference>
<dbReference type="KEGG" id="mees:MmiEs2_06450"/>
<evidence type="ECO:0000256" key="2">
    <source>
        <dbReference type="SAM" id="Phobius"/>
    </source>
</evidence>
<proteinExistence type="predicted"/>
<accession>A0AA96VAU0</accession>
<reference evidence="3 4" key="1">
    <citation type="submission" date="2023-07" db="EMBL/GenBank/DDBJ databases">
        <title>Closed genome sequence of Methanimicrococcus sp. Es2.</title>
        <authorList>
            <person name="Protasov E."/>
            <person name="Platt K."/>
            <person name="Reeh H."/>
            <person name="Poehlein A."/>
            <person name="Daniel R."/>
            <person name="Brune A."/>
        </authorList>
    </citation>
    <scope>NUCLEOTIDE SEQUENCE [LARGE SCALE GENOMIC DNA]</scope>
    <source>
        <strain evidence="3 4">Es2</strain>
    </source>
</reference>
<keyword evidence="2" id="KW-0812">Transmembrane</keyword>
<feature type="compositionally biased region" description="Polar residues" evidence="1">
    <location>
        <begin position="831"/>
        <end position="841"/>
    </location>
</feature>
<keyword evidence="2" id="KW-1133">Transmembrane helix</keyword>
<dbReference type="Proteomes" id="UP001302662">
    <property type="component" value="Chromosome"/>
</dbReference>
<dbReference type="InterPro" id="IPR011050">
    <property type="entry name" value="Pectin_lyase_fold/virulence"/>
</dbReference>
<keyword evidence="2" id="KW-0472">Membrane</keyword>
<organism evidence="3 4">
    <name type="scientific">Methanimicrococcus stummii</name>
    <dbReference type="NCBI Taxonomy" id="3028294"/>
    <lineage>
        <taxon>Archaea</taxon>
        <taxon>Methanobacteriati</taxon>
        <taxon>Methanobacteriota</taxon>
        <taxon>Stenosarchaea group</taxon>
        <taxon>Methanomicrobia</taxon>
        <taxon>Methanosarcinales</taxon>
        <taxon>Methanosarcinaceae</taxon>
        <taxon>Methanimicrococcus</taxon>
    </lineage>
</organism>
<dbReference type="AlphaFoldDB" id="A0AA96VAU0"/>
<feature type="transmembrane region" description="Helical" evidence="2">
    <location>
        <begin position="859"/>
        <end position="879"/>
    </location>
</feature>
<evidence type="ECO:0000313" key="4">
    <source>
        <dbReference type="Proteomes" id="UP001302662"/>
    </source>
</evidence>
<dbReference type="SUPFAM" id="SSF51126">
    <property type="entry name" value="Pectin lyase-like"/>
    <property type="match status" value="1"/>
</dbReference>
<name>A0AA96VAU0_9EURY</name>
<feature type="compositionally biased region" description="Gly residues" evidence="1">
    <location>
        <begin position="812"/>
        <end position="827"/>
    </location>
</feature>
<keyword evidence="4" id="KW-1185">Reference proteome</keyword>
<dbReference type="GeneID" id="85197097"/>
<evidence type="ECO:0000256" key="1">
    <source>
        <dbReference type="SAM" id="MobiDB-lite"/>
    </source>
</evidence>
<gene>
    <name evidence="3" type="ORF">MmiEs2_06450</name>
</gene>
<evidence type="ECO:0000313" key="3">
    <source>
        <dbReference type="EMBL" id="WNY28458.1"/>
    </source>
</evidence>